<dbReference type="PROSITE" id="PS51681">
    <property type="entry name" value="SAM_MT_NNMT_PNMT_TEMT"/>
    <property type="match status" value="1"/>
</dbReference>
<reference evidence="5" key="1">
    <citation type="thesis" date="2020" institute="ProQuest LLC" country="789 East Eisenhower Parkway, Ann Arbor, MI, USA">
        <title>Comparative Genomics and Chromosome Evolution.</title>
        <authorList>
            <person name="Mudd A.B."/>
        </authorList>
    </citation>
    <scope>NUCLEOTIDE SEQUENCE</scope>
    <source>
        <strain evidence="5">237g6f4</strain>
        <tissue evidence="5">Blood</tissue>
    </source>
</reference>
<gene>
    <name evidence="5" type="ORF">GDO81_025515</name>
</gene>
<keyword evidence="3" id="KW-0808">Transferase</keyword>
<protein>
    <recommendedName>
        <fullName evidence="7">Nicotinamide N-methyltransferase</fullName>
    </recommendedName>
</protein>
<evidence type="ECO:0000256" key="1">
    <source>
        <dbReference type="ARBA" id="ARBA00007996"/>
    </source>
</evidence>
<keyword evidence="4" id="KW-0949">S-adenosyl-L-methionine</keyword>
<dbReference type="Pfam" id="PF01234">
    <property type="entry name" value="NNMT_PNMT_TEMT"/>
    <property type="match status" value="1"/>
</dbReference>
<evidence type="ECO:0000313" key="5">
    <source>
        <dbReference type="EMBL" id="KAG8550437.1"/>
    </source>
</evidence>
<comment type="caution">
    <text evidence="5">The sequence shown here is derived from an EMBL/GenBank/DDBJ whole genome shotgun (WGS) entry which is preliminary data.</text>
</comment>
<evidence type="ECO:0008006" key="7">
    <source>
        <dbReference type="Google" id="ProtNLM"/>
    </source>
</evidence>
<organism evidence="5 6">
    <name type="scientific">Engystomops pustulosus</name>
    <name type="common">Tungara frog</name>
    <name type="synonym">Physalaemus pustulosus</name>
    <dbReference type="NCBI Taxonomy" id="76066"/>
    <lineage>
        <taxon>Eukaryota</taxon>
        <taxon>Metazoa</taxon>
        <taxon>Chordata</taxon>
        <taxon>Craniata</taxon>
        <taxon>Vertebrata</taxon>
        <taxon>Euteleostomi</taxon>
        <taxon>Amphibia</taxon>
        <taxon>Batrachia</taxon>
        <taxon>Anura</taxon>
        <taxon>Neobatrachia</taxon>
        <taxon>Hyloidea</taxon>
        <taxon>Leptodactylidae</taxon>
        <taxon>Leiuperinae</taxon>
        <taxon>Engystomops</taxon>
    </lineage>
</organism>
<dbReference type="Proteomes" id="UP000824782">
    <property type="component" value="Unassembled WGS sequence"/>
</dbReference>
<keyword evidence="2" id="KW-0489">Methyltransferase</keyword>
<sequence>MDSSTRKLYHVHDCDSRQMLENYFSDKPEMVFKEEFLKFLIENFRKTFKMGVIKGAILIDLSVGSIIHHLYSACEFFNHIIVLKVKDRCMMELKRWVDTRTGAFDWGHATQLHVEIHRDSDEAQDKEGKVRSALQHVVKCDLEKENMTEPIDLPPGDCIVSAWLLDVISRDQDDFIRNLRKFSKLLKPEGYFIFVGCLEITYFTIHKDKFHVVKYNEDFVRKAFIGEGFTIDYCRVIKRTAKSDLVDHKGVIFIAAHKEK</sequence>
<dbReference type="InterPro" id="IPR000940">
    <property type="entry name" value="NNMT_TEMT_trans"/>
</dbReference>
<dbReference type="EMBL" id="WNYA01000052">
    <property type="protein sequence ID" value="KAG8550437.1"/>
    <property type="molecule type" value="Genomic_DNA"/>
</dbReference>
<dbReference type="EMBL" id="WNYA01000052">
    <property type="protein sequence ID" value="KAG8550436.1"/>
    <property type="molecule type" value="Genomic_DNA"/>
</dbReference>
<name>A0AAV6ZM30_ENGPU</name>
<accession>A0AAV6ZM30</accession>
<evidence type="ECO:0000313" key="6">
    <source>
        <dbReference type="Proteomes" id="UP000824782"/>
    </source>
</evidence>
<dbReference type="SUPFAM" id="SSF53335">
    <property type="entry name" value="S-adenosyl-L-methionine-dependent methyltransferases"/>
    <property type="match status" value="1"/>
</dbReference>
<dbReference type="Gene3D" id="3.40.50.150">
    <property type="entry name" value="Vaccinia Virus protein VP39"/>
    <property type="match status" value="1"/>
</dbReference>
<dbReference type="EMBL" id="WNYA01000052">
    <property type="protein sequence ID" value="KAG8550438.1"/>
    <property type="molecule type" value="Genomic_DNA"/>
</dbReference>
<evidence type="ECO:0000256" key="4">
    <source>
        <dbReference type="ARBA" id="ARBA00022691"/>
    </source>
</evidence>
<dbReference type="InterPro" id="IPR029063">
    <property type="entry name" value="SAM-dependent_MTases_sf"/>
</dbReference>
<dbReference type="GO" id="GO:0005829">
    <property type="term" value="C:cytosol"/>
    <property type="evidence" value="ECO:0007669"/>
    <property type="project" value="TreeGrafter"/>
</dbReference>
<evidence type="ECO:0000256" key="2">
    <source>
        <dbReference type="ARBA" id="ARBA00022603"/>
    </source>
</evidence>
<evidence type="ECO:0000256" key="3">
    <source>
        <dbReference type="ARBA" id="ARBA00022679"/>
    </source>
</evidence>
<dbReference type="GO" id="GO:0032259">
    <property type="term" value="P:methylation"/>
    <property type="evidence" value="ECO:0007669"/>
    <property type="project" value="UniProtKB-KW"/>
</dbReference>
<proteinExistence type="inferred from homology"/>
<dbReference type="EMBL" id="WNYA01000052">
    <property type="protein sequence ID" value="KAG8550435.1"/>
    <property type="molecule type" value="Genomic_DNA"/>
</dbReference>
<dbReference type="PANTHER" id="PTHR10867:SF44">
    <property type="entry name" value="NICOTINAMIDE N-METHYLTRANSFERASE ISOFORM X2"/>
    <property type="match status" value="1"/>
</dbReference>
<dbReference type="GO" id="GO:0008170">
    <property type="term" value="F:N-methyltransferase activity"/>
    <property type="evidence" value="ECO:0007669"/>
    <property type="project" value="TreeGrafter"/>
</dbReference>
<dbReference type="AlphaFoldDB" id="A0AAV6ZM30"/>
<keyword evidence="6" id="KW-1185">Reference proteome</keyword>
<dbReference type="PANTHER" id="PTHR10867">
    <property type="entry name" value="NNMT/PNMT/TEMT FAMILY MEMBER"/>
    <property type="match status" value="1"/>
</dbReference>
<comment type="similarity">
    <text evidence="1">Belongs to the class I-like SAM-binding methyltransferase superfamily. NNMT/PNMT/TEMT family.</text>
</comment>